<dbReference type="SUPFAM" id="SSF53448">
    <property type="entry name" value="Nucleotide-diphospho-sugar transferases"/>
    <property type="match status" value="1"/>
</dbReference>
<dbReference type="InterPro" id="IPR050065">
    <property type="entry name" value="GlmU-like"/>
</dbReference>
<dbReference type="EMBL" id="MN740231">
    <property type="protein sequence ID" value="QHT94776.1"/>
    <property type="molecule type" value="Genomic_DNA"/>
</dbReference>
<dbReference type="InterPro" id="IPR029044">
    <property type="entry name" value="Nucleotide-diphossugar_trans"/>
</dbReference>
<organism evidence="6">
    <name type="scientific">viral metagenome</name>
    <dbReference type="NCBI Taxonomy" id="1070528"/>
    <lineage>
        <taxon>unclassified sequences</taxon>
        <taxon>metagenomes</taxon>
        <taxon>organismal metagenomes</taxon>
    </lineage>
</organism>
<dbReference type="PANTHER" id="PTHR43584:SF3">
    <property type="entry name" value="BIFUNCTIONAL PROTEIN GLMU"/>
    <property type="match status" value="1"/>
</dbReference>
<evidence type="ECO:0000256" key="1">
    <source>
        <dbReference type="ARBA" id="ARBA00012457"/>
    </source>
</evidence>
<dbReference type="Pfam" id="PF00483">
    <property type="entry name" value="NTP_transferase"/>
    <property type="match status" value="1"/>
</dbReference>
<protein>
    <recommendedName>
        <fullName evidence="1">UDP-N-acetylglucosamine diphosphorylase</fullName>
        <ecNumber evidence="1">2.7.7.23</ecNumber>
    </recommendedName>
</protein>
<dbReference type="Gene3D" id="3.90.550.10">
    <property type="entry name" value="Spore Coat Polysaccharide Biosynthesis Protein SpsA, Chain A"/>
    <property type="match status" value="1"/>
</dbReference>
<sequence>MAGGLGKRMSSTKAKVLHEINGFPMIYYVIQNALSVQAERMFIVVGKYKKEISDSVSTLFSQEVLDKIVFVVQPESMMDGTLCSLGTGDAVRACLAEFDNHDYPSNTRVLILSGDVPFIDKDELMSLSTSTNSIMAANVHDPTGYGRIFLDESGHLSYIMEHALCDDEQLACTFVNAGIYNLSMKVLKESIPKIEINTHKMEFLLTDFYLFTDTPICVCFSSSVPKNMNTLNDLPIRLHQN</sequence>
<name>A0A6C0IQS2_9ZZZZ</name>
<proteinExistence type="predicted"/>
<keyword evidence="2" id="KW-0808">Transferase</keyword>
<evidence type="ECO:0000313" key="6">
    <source>
        <dbReference type="EMBL" id="QHT94776.1"/>
    </source>
</evidence>
<dbReference type="PANTHER" id="PTHR43584">
    <property type="entry name" value="NUCLEOTIDYL TRANSFERASE"/>
    <property type="match status" value="1"/>
</dbReference>
<dbReference type="GO" id="GO:0003977">
    <property type="term" value="F:UDP-N-acetylglucosamine diphosphorylase activity"/>
    <property type="evidence" value="ECO:0007669"/>
    <property type="project" value="UniProtKB-EC"/>
</dbReference>
<feature type="domain" description="Nucleotidyl transferase" evidence="5">
    <location>
        <begin position="1"/>
        <end position="194"/>
    </location>
</feature>
<evidence type="ECO:0000256" key="4">
    <source>
        <dbReference type="ARBA" id="ARBA00048493"/>
    </source>
</evidence>
<reference evidence="6" key="1">
    <citation type="journal article" date="2020" name="Nature">
        <title>Giant virus diversity and host interactions through global metagenomics.</title>
        <authorList>
            <person name="Schulz F."/>
            <person name="Roux S."/>
            <person name="Paez-Espino D."/>
            <person name="Jungbluth S."/>
            <person name="Walsh D.A."/>
            <person name="Denef V.J."/>
            <person name="McMahon K.D."/>
            <person name="Konstantinidis K.T."/>
            <person name="Eloe-Fadrosh E.A."/>
            <person name="Kyrpides N.C."/>
            <person name="Woyke T."/>
        </authorList>
    </citation>
    <scope>NUCLEOTIDE SEQUENCE</scope>
    <source>
        <strain evidence="6">GVMAG-M-3300024261-26</strain>
    </source>
</reference>
<evidence type="ECO:0000256" key="3">
    <source>
        <dbReference type="ARBA" id="ARBA00022695"/>
    </source>
</evidence>
<dbReference type="EC" id="2.7.7.23" evidence="1"/>
<evidence type="ECO:0000259" key="5">
    <source>
        <dbReference type="Pfam" id="PF00483"/>
    </source>
</evidence>
<dbReference type="InterPro" id="IPR005835">
    <property type="entry name" value="NTP_transferase_dom"/>
</dbReference>
<accession>A0A6C0IQS2</accession>
<dbReference type="AlphaFoldDB" id="A0A6C0IQS2"/>
<keyword evidence="3" id="KW-0548">Nucleotidyltransferase</keyword>
<comment type="catalytic activity">
    <reaction evidence="4">
        <text>N-acetyl-alpha-D-glucosamine 1-phosphate + UTP + H(+) = UDP-N-acetyl-alpha-D-glucosamine + diphosphate</text>
        <dbReference type="Rhea" id="RHEA:13509"/>
        <dbReference type="ChEBI" id="CHEBI:15378"/>
        <dbReference type="ChEBI" id="CHEBI:33019"/>
        <dbReference type="ChEBI" id="CHEBI:46398"/>
        <dbReference type="ChEBI" id="CHEBI:57705"/>
        <dbReference type="ChEBI" id="CHEBI:57776"/>
        <dbReference type="EC" id="2.7.7.23"/>
    </reaction>
</comment>
<evidence type="ECO:0000256" key="2">
    <source>
        <dbReference type="ARBA" id="ARBA00022679"/>
    </source>
</evidence>